<dbReference type="Proteomes" id="UP000199347">
    <property type="component" value="Unassembled WGS sequence"/>
</dbReference>
<dbReference type="EMBL" id="FMVW01000001">
    <property type="protein sequence ID" value="SCZ22701.1"/>
    <property type="molecule type" value="Genomic_DNA"/>
</dbReference>
<evidence type="ECO:0000313" key="2">
    <source>
        <dbReference type="EMBL" id="SCZ22701.1"/>
    </source>
</evidence>
<keyword evidence="3" id="KW-1185">Reference proteome</keyword>
<evidence type="ECO:0000256" key="1">
    <source>
        <dbReference type="SAM" id="MobiDB-lite"/>
    </source>
</evidence>
<name>A0A1G5MD90_AFIMA</name>
<reference evidence="2 3" key="1">
    <citation type="submission" date="2016-10" db="EMBL/GenBank/DDBJ databases">
        <authorList>
            <person name="de Groot N.N."/>
        </authorList>
    </citation>
    <scope>NUCLEOTIDE SEQUENCE [LARGE SCALE GENOMIC DNA]</scope>
    <source>
        <strain evidence="2 3">DSM 2698</strain>
    </source>
</reference>
<organism evidence="2 3">
    <name type="scientific">Afifella marina DSM 2698</name>
    <dbReference type="NCBI Taxonomy" id="1120955"/>
    <lineage>
        <taxon>Bacteria</taxon>
        <taxon>Pseudomonadati</taxon>
        <taxon>Pseudomonadota</taxon>
        <taxon>Alphaproteobacteria</taxon>
        <taxon>Hyphomicrobiales</taxon>
        <taxon>Afifellaceae</taxon>
        <taxon>Afifella</taxon>
    </lineage>
</organism>
<protein>
    <submittedName>
        <fullName evidence="2">Uncharacterized protein</fullName>
    </submittedName>
</protein>
<dbReference type="AlphaFoldDB" id="A0A1G5MD90"/>
<accession>A0A1G5MD90</accession>
<evidence type="ECO:0000313" key="3">
    <source>
        <dbReference type="Proteomes" id="UP000199347"/>
    </source>
</evidence>
<gene>
    <name evidence="2" type="ORF">SAMN03080610_00447</name>
</gene>
<feature type="compositionally biased region" description="Gly residues" evidence="1">
    <location>
        <begin position="40"/>
        <end position="50"/>
    </location>
</feature>
<proteinExistence type="predicted"/>
<feature type="region of interest" description="Disordered" evidence="1">
    <location>
        <begin position="1"/>
        <end position="64"/>
    </location>
</feature>
<sequence>MADDRRPSVRPSGIGPLSRPKPWSGERGLTNFNLQQALQGLGGTKPGSDGGAQRVLRTESIRKK</sequence>
<dbReference type="STRING" id="1120955.SAMN03080610_00447"/>